<name>A0A486XQE8_9GAMM</name>
<protein>
    <submittedName>
        <fullName evidence="1">Uncharacterized protein</fullName>
    </submittedName>
</protein>
<reference evidence="1" key="1">
    <citation type="submission" date="2019-04" db="EMBL/GenBank/DDBJ databases">
        <authorList>
            <person name="Brambilla D."/>
        </authorList>
    </citation>
    <scope>NUCLEOTIDE SEQUENCE</scope>
    <source>
        <strain evidence="1">BAL1</strain>
    </source>
</reference>
<organism evidence="1">
    <name type="scientific">Rheinheimera sp. BAL341</name>
    <dbReference type="NCBI Taxonomy" id="1708203"/>
    <lineage>
        <taxon>Bacteria</taxon>
        <taxon>Pseudomonadati</taxon>
        <taxon>Pseudomonadota</taxon>
        <taxon>Gammaproteobacteria</taxon>
        <taxon>Chromatiales</taxon>
        <taxon>Chromatiaceae</taxon>
        <taxon>Rheinheimera</taxon>
    </lineage>
</organism>
<sequence length="259" mass="28703">MSNTAASFPGVVIALICLYLPVKAPAEPLQLNDIDWPPFFFPGQRQLQPGLGKALLNHCLTQLGYNFRYNNLPIKRTHYYMQTGELDITVYSYQAAREDAVVFGKEPLFVSSYGFAVKADSGINVSQPADISALKFGHLAGLAHTPELNAVLEPMREKQQVIESFELNSTLQQLISNPARIDITANSRETLLWRIKNLGLSDKISVLDYELASKPYYIAVSKSSNLIDDPASFISRFDSCVLQLKQNGSYADMAASYGL</sequence>
<evidence type="ECO:0000313" key="1">
    <source>
        <dbReference type="EMBL" id="VHO04823.1"/>
    </source>
</evidence>
<accession>A0A486XQE8</accession>
<proteinExistence type="predicted"/>
<dbReference type="Gene3D" id="3.40.190.10">
    <property type="entry name" value="Periplasmic binding protein-like II"/>
    <property type="match status" value="2"/>
</dbReference>
<gene>
    <name evidence="1" type="ORF">BAL341_2095</name>
</gene>
<dbReference type="EMBL" id="CAAJGR010000117">
    <property type="protein sequence ID" value="VHO04823.1"/>
    <property type="molecule type" value="Genomic_DNA"/>
</dbReference>
<dbReference type="AlphaFoldDB" id="A0A486XQE8"/>
<dbReference type="SUPFAM" id="SSF53850">
    <property type="entry name" value="Periplasmic binding protein-like II"/>
    <property type="match status" value="1"/>
</dbReference>